<dbReference type="RefSeq" id="XP_033430898.1">
    <property type="nucleotide sequence ID" value="XM_033565141.1"/>
</dbReference>
<accession>A0A5M9NAG9</accession>
<gene>
    <name evidence="2" type="ORF">ATNIH1004_000427</name>
</gene>
<keyword evidence="1" id="KW-0812">Transmembrane</keyword>
<evidence type="ECO:0000256" key="1">
    <source>
        <dbReference type="SAM" id="Phobius"/>
    </source>
</evidence>
<dbReference type="PANTHER" id="PTHR11360">
    <property type="entry name" value="MONOCARBOXYLATE TRANSPORTER"/>
    <property type="match status" value="1"/>
</dbReference>
<dbReference type="Proteomes" id="UP000324241">
    <property type="component" value="Unassembled WGS sequence"/>
</dbReference>
<sequence>MQAWTQVARSFFLFFNSWGTVNTFGDFQTSYETDLLRHESHSNISWIGAIQAFLLSLVGVITGPLYDADYFRALIVTDAALIVIGFMALSLCTQYWQVVLAHALSISLGYGCLYILSVAILPQHFSSRKAIAAGIAASGTMLNAASMPDRIILGLLGQFLGLLNLFLISTML</sequence>
<dbReference type="GeneID" id="54323129"/>
<name>A0A5M9NAG9_9EURO</name>
<dbReference type="EMBL" id="QUQM01000002">
    <property type="protein sequence ID" value="KAA8651537.1"/>
    <property type="molecule type" value="Genomic_DNA"/>
</dbReference>
<keyword evidence="1" id="KW-1133">Transmembrane helix</keyword>
<feature type="transmembrane region" description="Helical" evidence="1">
    <location>
        <begin position="73"/>
        <end position="96"/>
    </location>
</feature>
<dbReference type="SUPFAM" id="SSF103473">
    <property type="entry name" value="MFS general substrate transporter"/>
    <property type="match status" value="1"/>
</dbReference>
<dbReference type="AlphaFoldDB" id="A0A5M9NAG9"/>
<dbReference type="VEuPathDB" id="FungiDB:EYZ11_005887"/>
<dbReference type="OrthoDB" id="6509908at2759"/>
<proteinExistence type="predicted"/>
<dbReference type="PANTHER" id="PTHR11360:SF234">
    <property type="entry name" value="MFS-TYPE TRANSPORTER DBAD-RELATED"/>
    <property type="match status" value="1"/>
</dbReference>
<feature type="transmembrane region" description="Helical" evidence="1">
    <location>
        <begin position="151"/>
        <end position="171"/>
    </location>
</feature>
<dbReference type="InterPro" id="IPR036259">
    <property type="entry name" value="MFS_trans_sf"/>
</dbReference>
<dbReference type="InterPro" id="IPR050327">
    <property type="entry name" value="Proton-linked_MCT"/>
</dbReference>
<feature type="transmembrane region" description="Helical" evidence="1">
    <location>
        <begin position="102"/>
        <end position="121"/>
    </location>
</feature>
<organism evidence="2 3">
    <name type="scientific">Aspergillus tanneri</name>
    <dbReference type="NCBI Taxonomy" id="1220188"/>
    <lineage>
        <taxon>Eukaryota</taxon>
        <taxon>Fungi</taxon>
        <taxon>Dikarya</taxon>
        <taxon>Ascomycota</taxon>
        <taxon>Pezizomycotina</taxon>
        <taxon>Eurotiomycetes</taxon>
        <taxon>Eurotiomycetidae</taxon>
        <taxon>Eurotiales</taxon>
        <taxon>Aspergillaceae</taxon>
        <taxon>Aspergillus</taxon>
        <taxon>Aspergillus subgen. Circumdati</taxon>
    </lineage>
</organism>
<protein>
    <recommendedName>
        <fullName evidence="4">Major facilitator superfamily (MFS) profile domain-containing protein</fullName>
    </recommendedName>
</protein>
<feature type="transmembrane region" description="Helical" evidence="1">
    <location>
        <begin position="44"/>
        <end position="66"/>
    </location>
</feature>
<evidence type="ECO:0000313" key="2">
    <source>
        <dbReference type="EMBL" id="KAA8651537.1"/>
    </source>
</evidence>
<evidence type="ECO:0000313" key="3">
    <source>
        <dbReference type="Proteomes" id="UP000324241"/>
    </source>
</evidence>
<dbReference type="Gene3D" id="1.20.1250.20">
    <property type="entry name" value="MFS general substrate transporter like domains"/>
    <property type="match status" value="1"/>
</dbReference>
<comment type="caution">
    <text evidence="2">The sequence shown here is derived from an EMBL/GenBank/DDBJ whole genome shotgun (WGS) entry which is preliminary data.</text>
</comment>
<keyword evidence="1" id="KW-0472">Membrane</keyword>
<evidence type="ECO:0008006" key="4">
    <source>
        <dbReference type="Google" id="ProtNLM"/>
    </source>
</evidence>
<reference evidence="2 3" key="1">
    <citation type="submission" date="2019-08" db="EMBL/GenBank/DDBJ databases">
        <title>The genome sequence of a newly discovered highly antifungal drug resistant Aspergillus species, Aspergillus tanneri NIH 1004.</title>
        <authorList>
            <person name="Mounaud S."/>
            <person name="Singh I."/>
            <person name="Joardar V."/>
            <person name="Pakala S."/>
            <person name="Pakala S."/>
            <person name="Venepally P."/>
            <person name="Chung J.K."/>
            <person name="Losada L."/>
            <person name="Nierman W.C."/>
        </authorList>
    </citation>
    <scope>NUCLEOTIDE SEQUENCE [LARGE SCALE GENOMIC DNA]</scope>
    <source>
        <strain evidence="2 3">NIH1004</strain>
    </source>
</reference>